<sequence length="124" mass="14807">MSRMDELKKREQHLKEKLQMHIGDGHYHYAEHVIKELQENEGDIINEESQQLTPLCDELSFDDLRVGDKFREESSSTYSDGIYYYHEVLYITKTPDSSGTRTAFTRVSYENEFWYSTVDEDYFK</sequence>
<proteinExistence type="predicted"/>
<dbReference type="Proteomes" id="UP000005445">
    <property type="component" value="Segment"/>
</dbReference>
<accession>G9B1F0</accession>
<dbReference type="RefSeq" id="YP_004957064.1">
    <property type="nucleotide sequence ID" value="NC_016563.1"/>
</dbReference>
<dbReference type="GeneID" id="11536705"/>
<protein>
    <submittedName>
        <fullName evidence="1">Gp49</fullName>
    </submittedName>
</protein>
<evidence type="ECO:0000313" key="2">
    <source>
        <dbReference type="Proteomes" id="UP000005445"/>
    </source>
</evidence>
<dbReference type="KEGG" id="vg:11536705"/>
<keyword evidence="2" id="KW-1185">Reference proteome</keyword>
<dbReference type="EMBL" id="HM144387">
    <property type="protein sequence ID" value="ADH03195.1"/>
    <property type="molecule type" value="Genomic_DNA"/>
</dbReference>
<dbReference type="OrthoDB" id="21080at10239"/>
<evidence type="ECO:0000313" key="1">
    <source>
        <dbReference type="EMBL" id="ADH03195.1"/>
    </source>
</evidence>
<organism evidence="1 2">
    <name type="scientific">Bacillus phage W.Ph</name>
    <dbReference type="NCBI Taxonomy" id="764595"/>
    <lineage>
        <taxon>Viruses</taxon>
        <taxon>Duplodnaviria</taxon>
        <taxon>Heunggongvirae</taxon>
        <taxon>Uroviricota</taxon>
        <taxon>Caudoviricetes</taxon>
        <taxon>Herelleviridae</taxon>
        <taxon>Bastillevirinae</taxon>
        <taxon>Wphvirus</taxon>
        <taxon>Wphvirus WPh</taxon>
    </lineage>
</organism>
<reference evidence="1 2" key="1">
    <citation type="submission" date="2013-01" db="EMBL/GenBank/DDBJ databases">
        <title>Large myovirus of Bacillus.</title>
        <authorList>
            <person name="Klumpp J."/>
            <person name="Beyer W."/>
            <person name="Loessner M.J."/>
        </authorList>
    </citation>
    <scope>NUCLEOTIDE SEQUENCE [LARGE SCALE GENOMIC DNA]</scope>
</reference>
<name>G9B1F0_9CAUD</name>